<name>A0A1G6KHN2_9BACI</name>
<proteinExistence type="predicted"/>
<keyword evidence="1" id="KW-1133">Transmembrane helix</keyword>
<gene>
    <name evidence="2" type="ORF">SAMN05421663_10219</name>
</gene>
<keyword evidence="1" id="KW-0812">Transmembrane</keyword>
<keyword evidence="3" id="KW-1185">Reference proteome</keyword>
<keyword evidence="1" id="KW-0472">Membrane</keyword>
<feature type="transmembrane region" description="Helical" evidence="1">
    <location>
        <begin position="52"/>
        <end position="73"/>
    </location>
</feature>
<evidence type="ECO:0000256" key="1">
    <source>
        <dbReference type="SAM" id="Phobius"/>
    </source>
</evidence>
<feature type="transmembrane region" description="Helical" evidence="1">
    <location>
        <begin position="6"/>
        <end position="31"/>
    </location>
</feature>
<evidence type="ECO:0000313" key="3">
    <source>
        <dbReference type="Proteomes" id="UP000198666"/>
    </source>
</evidence>
<evidence type="ECO:0008006" key="4">
    <source>
        <dbReference type="Google" id="ProtNLM"/>
    </source>
</evidence>
<accession>A0A1G6KHN2</accession>
<organism evidence="2 3">
    <name type="scientific">Terribacillus halophilus</name>
    <dbReference type="NCBI Taxonomy" id="361279"/>
    <lineage>
        <taxon>Bacteria</taxon>
        <taxon>Bacillati</taxon>
        <taxon>Bacillota</taxon>
        <taxon>Bacilli</taxon>
        <taxon>Bacillales</taxon>
        <taxon>Bacillaceae</taxon>
        <taxon>Terribacillus</taxon>
    </lineage>
</organism>
<sequence>MGGAIASFVMFILFLIFAIFLSKGKGAFLLAGYNTMSDRDKDQYDEVALCKFMAKIMYGFSFSVLLYVLSALFESDVLSTIGLIYC</sequence>
<dbReference type="Proteomes" id="UP000198666">
    <property type="component" value="Unassembled WGS sequence"/>
</dbReference>
<protein>
    <recommendedName>
        <fullName evidence="4">DUF3784 domain-containing protein</fullName>
    </recommendedName>
</protein>
<dbReference type="EMBL" id="FMZB01000002">
    <property type="protein sequence ID" value="SDC30483.1"/>
    <property type="molecule type" value="Genomic_DNA"/>
</dbReference>
<dbReference type="AlphaFoldDB" id="A0A1G6KHN2"/>
<dbReference type="Pfam" id="PF12650">
    <property type="entry name" value="DUF3784"/>
    <property type="match status" value="1"/>
</dbReference>
<dbReference type="RefSeq" id="WP_244499232.1">
    <property type="nucleotide sequence ID" value="NZ_FMZB01000002.1"/>
</dbReference>
<reference evidence="3" key="1">
    <citation type="submission" date="2016-10" db="EMBL/GenBank/DDBJ databases">
        <authorList>
            <person name="Varghese N."/>
            <person name="Submissions S."/>
        </authorList>
    </citation>
    <scope>NUCLEOTIDE SEQUENCE [LARGE SCALE GENOMIC DNA]</scope>
    <source>
        <strain evidence="3">DSM 21620</strain>
    </source>
</reference>
<evidence type="ECO:0000313" key="2">
    <source>
        <dbReference type="EMBL" id="SDC30483.1"/>
    </source>
</evidence>
<dbReference type="InterPro" id="IPR017259">
    <property type="entry name" value="UCP037672"/>
</dbReference>